<dbReference type="AlphaFoldDB" id="A0A2N3PYN3"/>
<sequence length="165" mass="17642">MAPVASAGTKISADLAVATMKGRQGIYDIETRDGVLTKTALVKLPSWNLSIAIGVPVDSINAPVRQAMFRLAFGGVTFLALSLAAAGWLSRRLAKDIARFAEASSAIEQGKKAEIPSTIIKEIHMVGTVLSVTRERENKMAEALEAAVETQQKISEALDLAKRDH</sequence>
<reference evidence="3" key="1">
    <citation type="submission" date="2017-12" db="EMBL/GenBank/DDBJ databases">
        <title>Draft genome sequence of Telmatospirillum siberiense 26-4b1T, an acidotolerant peatland alphaproteobacterium potentially involved in sulfur cycling.</title>
        <authorList>
            <person name="Hausmann B."/>
            <person name="Pjevac P."/>
            <person name="Schreck K."/>
            <person name="Herbold C.W."/>
            <person name="Daims H."/>
            <person name="Wagner M."/>
            <person name="Pester M."/>
            <person name="Loy A."/>
        </authorList>
    </citation>
    <scope>NUCLEOTIDE SEQUENCE [LARGE SCALE GENOMIC DNA]</scope>
    <source>
        <strain evidence="3">26-4b1</strain>
    </source>
</reference>
<name>A0A2N3PYN3_9PROT</name>
<feature type="transmembrane region" description="Helical" evidence="1">
    <location>
        <begin position="67"/>
        <end position="89"/>
    </location>
</feature>
<accession>A0A2N3PYN3</accession>
<dbReference type="Proteomes" id="UP000233293">
    <property type="component" value="Unassembled WGS sequence"/>
</dbReference>
<protein>
    <recommendedName>
        <fullName evidence="4">HAMP domain-containing protein</fullName>
    </recommendedName>
</protein>
<evidence type="ECO:0000256" key="1">
    <source>
        <dbReference type="SAM" id="Phobius"/>
    </source>
</evidence>
<keyword evidence="3" id="KW-1185">Reference proteome</keyword>
<keyword evidence="1" id="KW-0812">Transmembrane</keyword>
<gene>
    <name evidence="2" type="ORF">CWS72_05505</name>
</gene>
<evidence type="ECO:0000313" key="3">
    <source>
        <dbReference type="Proteomes" id="UP000233293"/>
    </source>
</evidence>
<dbReference type="EMBL" id="PIUM01000004">
    <property type="protein sequence ID" value="PKU25522.1"/>
    <property type="molecule type" value="Genomic_DNA"/>
</dbReference>
<comment type="caution">
    <text evidence="2">The sequence shown here is derived from an EMBL/GenBank/DDBJ whole genome shotgun (WGS) entry which is preliminary data.</text>
</comment>
<organism evidence="2 3">
    <name type="scientific">Telmatospirillum siberiense</name>
    <dbReference type="NCBI Taxonomy" id="382514"/>
    <lineage>
        <taxon>Bacteria</taxon>
        <taxon>Pseudomonadati</taxon>
        <taxon>Pseudomonadota</taxon>
        <taxon>Alphaproteobacteria</taxon>
        <taxon>Rhodospirillales</taxon>
        <taxon>Rhodospirillaceae</taxon>
        <taxon>Telmatospirillum</taxon>
    </lineage>
</organism>
<keyword evidence="1" id="KW-0472">Membrane</keyword>
<evidence type="ECO:0008006" key="4">
    <source>
        <dbReference type="Google" id="ProtNLM"/>
    </source>
</evidence>
<evidence type="ECO:0000313" key="2">
    <source>
        <dbReference type="EMBL" id="PKU25522.1"/>
    </source>
</evidence>
<keyword evidence="1" id="KW-1133">Transmembrane helix</keyword>
<proteinExistence type="predicted"/>